<evidence type="ECO:0000313" key="1">
    <source>
        <dbReference type="Proteomes" id="UP000050794"/>
    </source>
</evidence>
<reference evidence="2" key="1">
    <citation type="submission" date="2016-06" db="UniProtKB">
        <authorList>
            <consortium name="WormBaseParasite"/>
        </authorList>
    </citation>
    <scope>IDENTIFICATION</scope>
</reference>
<name>A0A183VG97_TOXCA</name>
<accession>A0A183VG97</accession>
<protein>
    <submittedName>
        <fullName evidence="2">Vacuolating cytotoxin</fullName>
    </submittedName>
</protein>
<dbReference type="AlphaFoldDB" id="A0A183VG97"/>
<proteinExistence type="predicted"/>
<evidence type="ECO:0000313" key="2">
    <source>
        <dbReference type="WBParaSite" id="TCNE_0001977101-mRNA-1"/>
    </source>
</evidence>
<organism evidence="1 2">
    <name type="scientific">Toxocara canis</name>
    <name type="common">Canine roundworm</name>
    <dbReference type="NCBI Taxonomy" id="6265"/>
    <lineage>
        <taxon>Eukaryota</taxon>
        <taxon>Metazoa</taxon>
        <taxon>Ecdysozoa</taxon>
        <taxon>Nematoda</taxon>
        <taxon>Chromadorea</taxon>
        <taxon>Rhabditida</taxon>
        <taxon>Spirurina</taxon>
        <taxon>Ascaridomorpha</taxon>
        <taxon>Ascaridoidea</taxon>
        <taxon>Toxocaridae</taxon>
        <taxon>Toxocara</taxon>
    </lineage>
</organism>
<dbReference type="Proteomes" id="UP000050794">
    <property type="component" value="Unassembled WGS sequence"/>
</dbReference>
<dbReference type="WBParaSite" id="TCNE_0001977101-mRNA-1">
    <property type="protein sequence ID" value="TCNE_0001977101-mRNA-1"/>
    <property type="gene ID" value="TCNE_0001977101"/>
</dbReference>
<keyword evidence="1" id="KW-1185">Reference proteome</keyword>
<sequence>LVQEEAFGGVTNMDFLNNGWANTMNNMNMINQSGTAGNVMDNRVRGSASYARTREFNSAQFGSWGNNYNFNSNNAGWGAAGNTNFSNDNFGLSYNNNNNNANLQRSFSSLNQTLSNNLNNLARNLTQLNNISANWNLNLSRLNNRGGGFGGNNNAWFTNTQWSSTGDGNRRGNISGATGIVAGNSATLGNQTGMGVPANASGTRIIIGNGTTGNLLEHANWPSSVYVLDANANL</sequence>